<dbReference type="EMBL" id="KN846962">
    <property type="protein sequence ID" value="KIW63395.1"/>
    <property type="molecule type" value="Genomic_DNA"/>
</dbReference>
<gene>
    <name evidence="4" type="ORF">PV04_10242</name>
</gene>
<feature type="compositionally biased region" description="Basic and acidic residues" evidence="1">
    <location>
        <begin position="852"/>
        <end position="862"/>
    </location>
</feature>
<feature type="region of interest" description="Disordered" evidence="1">
    <location>
        <begin position="464"/>
        <end position="489"/>
    </location>
</feature>
<feature type="domain" description="DUF8035" evidence="3">
    <location>
        <begin position="741"/>
        <end position="794"/>
    </location>
</feature>
<organism evidence="4 5">
    <name type="scientific">Phialophora macrospora</name>
    <dbReference type="NCBI Taxonomy" id="1851006"/>
    <lineage>
        <taxon>Eukaryota</taxon>
        <taxon>Fungi</taxon>
        <taxon>Dikarya</taxon>
        <taxon>Ascomycota</taxon>
        <taxon>Pezizomycotina</taxon>
        <taxon>Eurotiomycetes</taxon>
        <taxon>Chaetothyriomycetidae</taxon>
        <taxon>Chaetothyriales</taxon>
        <taxon>Herpotrichiellaceae</taxon>
        <taxon>Phialophora</taxon>
    </lineage>
</organism>
<dbReference type="InterPro" id="IPR058925">
    <property type="entry name" value="zf-C2H2_AcuF"/>
</dbReference>
<dbReference type="Proteomes" id="UP000054266">
    <property type="component" value="Unassembled WGS sequence"/>
</dbReference>
<evidence type="ECO:0000259" key="3">
    <source>
        <dbReference type="Pfam" id="PF26118"/>
    </source>
</evidence>
<feature type="region of interest" description="Disordered" evidence="1">
    <location>
        <begin position="656"/>
        <end position="675"/>
    </location>
</feature>
<feature type="compositionally biased region" description="Basic and acidic residues" evidence="1">
    <location>
        <begin position="900"/>
        <end position="922"/>
    </location>
</feature>
<feature type="domain" description="Oxidoreductase acuF-like C2H2 type zinc-finger" evidence="2">
    <location>
        <begin position="331"/>
        <end position="360"/>
    </location>
</feature>
<dbReference type="AlphaFoldDB" id="A0A0D2F8V9"/>
<dbReference type="PANTHER" id="PTHR35391">
    <property type="entry name" value="C2H2-TYPE DOMAIN-CONTAINING PROTEIN-RELATED"/>
    <property type="match status" value="1"/>
</dbReference>
<feature type="compositionally biased region" description="Acidic residues" evidence="1">
    <location>
        <begin position="116"/>
        <end position="129"/>
    </location>
</feature>
<feature type="region of interest" description="Disordered" evidence="1">
    <location>
        <begin position="116"/>
        <end position="137"/>
    </location>
</feature>
<sequence>MSGPGNNDVPRSLAEVGFRIVQLFDSLAERWDATDDHMGLEGEKVANEQDRFNLWALNLGLHQRGHASLDYRFRDAENLYQYAMKLLDDLLYALKSIHGDLFERVDYFGYDSGQAEPEDELLSDSDDSASSEGFSNETSAQAAFKSVVDSVDRLFKLAMRVRNPATRTGLSKGYLYEQVDREGVGLFHSFQERRIDELHIEQLIQSYPGSRHGKGVDVSFLVDRLARANNKRRRQFAYWKYHKLNQVRHTEIAKQKVAQQIQFPSEELAPSASGYSKPTTATHVDQTKIDLDDARSAFSTVSVVLPEPAKADEIIEFPPVPEKYASQEGIKEFECPYCFTICSKRLLRKQIWSDHILKDLRPYICTFENCKEASQLYGSFTDWINHEFQAHGFAQHNDTAERPVHTAHKSDAPAEAAAAAANLTLAPGRQCPLCQASFDAFEKAERHIANHLIRIALFALPRSTDTEPDEDAQETDSKKDASNLANEDSLQLSSAHSVLSFDSVPGSPRGAVQALRCRSISASTASTSITRLDNEHHLTAHGDEILGDEGRGTVTGPTTRHVKVQTDRIRGETRFPERTVDIRVLDDRGHTYRLEGGSVIATKVLSMNEVVSIFLNSGLTLEFGFDEPPPGIIGENRIDSDKNSNTYELDIVTEPRNDGQLSTIPPTNTVDQDDTAEVHHTAAGDGTMDEPPRRKERLQPVEFKDTAQEDNPQGADGFRRAETGTGIGTQAEASSSMNPWDLWTDVSKSMVEKEALEQLGLEYEETDNYFYTSGHLQSEVISRVVKLSEEKRREKGNLSHEIIVGNPVSSASAVEGLPATKPDEVQAEIPIELRSRSPPRPQKEWPLSAGEDDIRMIRDYPPKDPNALNRGQQPYKSRQAHREPSRERPRTPEIGQEKLVFFDREVKNQDEDGEHRSDDGGLRKRVRPLSPFPLHSVKPRLPWH</sequence>
<keyword evidence="5" id="KW-1185">Reference proteome</keyword>
<reference evidence="4 5" key="1">
    <citation type="submission" date="2015-01" db="EMBL/GenBank/DDBJ databases">
        <title>The Genome Sequence of Capronia semiimmersa CBS27337.</title>
        <authorList>
            <consortium name="The Broad Institute Genomics Platform"/>
            <person name="Cuomo C."/>
            <person name="de Hoog S."/>
            <person name="Gorbushina A."/>
            <person name="Stielow B."/>
            <person name="Teixiera M."/>
            <person name="Abouelleil A."/>
            <person name="Chapman S.B."/>
            <person name="Priest M."/>
            <person name="Young S.K."/>
            <person name="Wortman J."/>
            <person name="Nusbaum C."/>
            <person name="Birren B."/>
        </authorList>
    </citation>
    <scope>NUCLEOTIDE SEQUENCE [LARGE SCALE GENOMIC DNA]</scope>
    <source>
        <strain evidence="4 5">CBS 27337</strain>
    </source>
</reference>
<evidence type="ECO:0000256" key="1">
    <source>
        <dbReference type="SAM" id="MobiDB-lite"/>
    </source>
</evidence>
<dbReference type="Pfam" id="PF26082">
    <property type="entry name" value="zf-C2H2_AcuF"/>
    <property type="match status" value="1"/>
</dbReference>
<feature type="region of interest" description="Disordered" evidence="1">
    <location>
        <begin position="814"/>
        <end position="944"/>
    </location>
</feature>
<accession>A0A0D2F8V9</accession>
<dbReference type="HOGENOM" id="CLU_017828_0_0_1"/>
<feature type="compositionally biased region" description="Polar residues" evidence="1">
    <location>
        <begin position="659"/>
        <end position="670"/>
    </location>
</feature>
<dbReference type="Pfam" id="PF26118">
    <property type="entry name" value="DUF8035"/>
    <property type="match status" value="1"/>
</dbReference>
<evidence type="ECO:0000313" key="5">
    <source>
        <dbReference type="Proteomes" id="UP000054266"/>
    </source>
</evidence>
<dbReference type="STRING" id="5601.A0A0D2F8V9"/>
<evidence type="ECO:0000259" key="2">
    <source>
        <dbReference type="Pfam" id="PF26082"/>
    </source>
</evidence>
<protein>
    <recommendedName>
        <fullName evidence="6">C2H2-type domain-containing protein</fullName>
    </recommendedName>
</protein>
<proteinExistence type="predicted"/>
<evidence type="ECO:0008006" key="6">
    <source>
        <dbReference type="Google" id="ProtNLM"/>
    </source>
</evidence>
<evidence type="ECO:0000313" key="4">
    <source>
        <dbReference type="EMBL" id="KIW63395.1"/>
    </source>
</evidence>
<dbReference type="InterPro" id="IPR058348">
    <property type="entry name" value="DUF8035"/>
</dbReference>
<dbReference type="PANTHER" id="PTHR35391:SF5">
    <property type="entry name" value="DUF6590 DOMAIN-CONTAINING PROTEIN"/>
    <property type="match status" value="1"/>
</dbReference>
<feature type="compositionally biased region" description="Basic and acidic residues" evidence="1">
    <location>
        <begin position="880"/>
        <end position="891"/>
    </location>
</feature>
<name>A0A0D2F8V9_9EURO</name>